<reference evidence="1 2" key="1">
    <citation type="submission" date="2016-10" db="EMBL/GenBank/DDBJ databases">
        <authorList>
            <person name="de Groot N.N."/>
        </authorList>
    </citation>
    <scope>NUCLEOTIDE SEQUENCE [LARGE SCALE GENOMIC DNA]</scope>
    <source>
        <strain evidence="1 2">DSM 44908</strain>
    </source>
</reference>
<dbReference type="OrthoDB" id="158281at2"/>
<dbReference type="EMBL" id="FOJN01000002">
    <property type="protein sequence ID" value="SFA41316.1"/>
    <property type="molecule type" value="Genomic_DNA"/>
</dbReference>
<dbReference type="InterPro" id="IPR021145">
    <property type="entry name" value="Portal_protein_SPP1_Gp6-like"/>
</dbReference>
<evidence type="ECO:0000313" key="2">
    <source>
        <dbReference type="Proteomes" id="UP000182054"/>
    </source>
</evidence>
<evidence type="ECO:0000313" key="1">
    <source>
        <dbReference type="EMBL" id="SFA41316.1"/>
    </source>
</evidence>
<dbReference type="AlphaFoldDB" id="A0A1I0SRC8"/>
<gene>
    <name evidence="1" type="ORF">SAMN05444374_10258</name>
</gene>
<name>A0A1I0SRC8_9NOCA</name>
<accession>A0A1I0SRC8</accession>
<dbReference type="Pfam" id="PF05133">
    <property type="entry name" value="SPP1_portal"/>
    <property type="match status" value="1"/>
</dbReference>
<organism evidence="1 2">
    <name type="scientific">Rhodococcoides kroppenstedtii</name>
    <dbReference type="NCBI Taxonomy" id="293050"/>
    <lineage>
        <taxon>Bacteria</taxon>
        <taxon>Bacillati</taxon>
        <taxon>Actinomycetota</taxon>
        <taxon>Actinomycetes</taxon>
        <taxon>Mycobacteriales</taxon>
        <taxon>Nocardiaceae</taxon>
        <taxon>Rhodococcoides</taxon>
    </lineage>
</organism>
<proteinExistence type="predicted"/>
<protein>
    <submittedName>
        <fullName evidence="1">Phage portal protein, SPP1 Gp6-like</fullName>
    </submittedName>
</protein>
<dbReference type="RefSeq" id="WP_068360477.1">
    <property type="nucleotide sequence ID" value="NZ_FOJN01000002.1"/>
</dbReference>
<dbReference type="Proteomes" id="UP000182054">
    <property type="component" value="Unassembled WGS sequence"/>
</dbReference>
<sequence length="445" mass="49638">MSDLTTAVQTILDKQDGYLLAEAYYDGTVEEIFASPAVKRELAKSGDQFRVNYAATPVDAVANRLEVTGVTGTEASAQTLIGSVFQENNLELELTQLITKTLIYGSAYLIAWPDETGQTQIYYNSPLSTVVIYDPENPRKPHVAAKLWPVEIDGKTRHRLNLFYADRIEKYLSASERLPFTVKDSDFEPYIDDETDEQGTVPNEFGQIPVFHFTTGIDQYGRPEHLAAYGAQDMINKLLISQMASVDHYGFPTRYALAASHEGTPVSLTDETDDDDVLDSSPGSVWWLQNVEKVGQFTAADPKSFIDPYREYVRAMASVTSTPFHVFEAVATNVSGQAVRAAEAPLVKKTRTRQLSIGNTLRRLFLFVLAINKIPGDVQVHWRQIESIDTAERWEIANRKVQAGLPVEQVLAEEGYDTEQIETWKTAGLLNKQENINNIEGETAA</sequence>
<dbReference type="GeneID" id="85484538"/>